<evidence type="ECO:0000313" key="4">
    <source>
        <dbReference type="EMBL" id="VFK07519.1"/>
    </source>
</evidence>
<organism evidence="4">
    <name type="scientific">Candidatus Kentrum eta</name>
    <dbReference type="NCBI Taxonomy" id="2126337"/>
    <lineage>
        <taxon>Bacteria</taxon>
        <taxon>Pseudomonadati</taxon>
        <taxon>Pseudomonadota</taxon>
        <taxon>Gammaproteobacteria</taxon>
        <taxon>Candidatus Kentrum</taxon>
    </lineage>
</organism>
<gene>
    <name evidence="3" type="ORF">BECKH772A_GA0070896_104202</name>
    <name evidence="2" type="ORF">BECKH772B_GA0070898_104252</name>
    <name evidence="4" type="ORF">BECKH772C_GA0070978_104282</name>
</gene>
<dbReference type="AlphaFoldDB" id="A0A450VRW0"/>
<name>A0A450VRW0_9GAMM</name>
<accession>A0A450VRW0</accession>
<dbReference type="Gene3D" id="3.90.10.10">
    <property type="entry name" value="Cytochrome C3"/>
    <property type="match status" value="1"/>
</dbReference>
<dbReference type="EMBL" id="CAADFI010000425">
    <property type="protein sequence ID" value="VFK04271.1"/>
    <property type="molecule type" value="Genomic_DNA"/>
</dbReference>
<evidence type="ECO:0000313" key="3">
    <source>
        <dbReference type="EMBL" id="VFK04473.1"/>
    </source>
</evidence>
<proteinExistence type="predicted"/>
<feature type="region of interest" description="Disordered" evidence="1">
    <location>
        <begin position="1"/>
        <end position="29"/>
    </location>
</feature>
<dbReference type="EMBL" id="CAADFG010000420">
    <property type="protein sequence ID" value="VFK04473.1"/>
    <property type="molecule type" value="Genomic_DNA"/>
</dbReference>
<reference evidence="4" key="1">
    <citation type="submission" date="2019-02" db="EMBL/GenBank/DDBJ databases">
        <authorList>
            <person name="Gruber-Vodicka R. H."/>
            <person name="Seah K. B. B."/>
        </authorList>
    </citation>
    <scope>NUCLEOTIDE SEQUENCE</scope>
    <source>
        <strain evidence="4">BECK_SA2B12</strain>
        <strain evidence="3">BECK_SA2B15</strain>
        <strain evidence="2">BECK_SA2B20</strain>
    </source>
</reference>
<evidence type="ECO:0000256" key="1">
    <source>
        <dbReference type="SAM" id="MobiDB-lite"/>
    </source>
</evidence>
<protein>
    <submittedName>
        <fullName evidence="4">Uncharacterized protein</fullName>
    </submittedName>
</protein>
<evidence type="ECO:0000313" key="2">
    <source>
        <dbReference type="EMBL" id="VFK04271.1"/>
    </source>
</evidence>
<dbReference type="InterPro" id="IPR036280">
    <property type="entry name" value="Multihaem_cyt_sf"/>
</dbReference>
<sequence>MRQPPSLSSSSPSPRGFRPRVRWSQPIPVTRDTENEKCAECHGVEGFAVPLGEDGAAKKRHLSFNVEAFAESVHGKQKCVECHSDIEQLPHREDLQRAVDCVECHTERWREIRDDPKRYARANGSVRPSRRPKIT</sequence>
<dbReference type="SUPFAM" id="SSF48695">
    <property type="entry name" value="Multiheme cytochromes"/>
    <property type="match status" value="1"/>
</dbReference>
<feature type="compositionally biased region" description="Low complexity" evidence="1">
    <location>
        <begin position="1"/>
        <end position="16"/>
    </location>
</feature>
<dbReference type="EMBL" id="CAADFJ010000428">
    <property type="protein sequence ID" value="VFK07519.1"/>
    <property type="molecule type" value="Genomic_DNA"/>
</dbReference>